<accession>A0A5J9VIN6</accession>
<evidence type="ECO:0000256" key="1">
    <source>
        <dbReference type="SAM" id="MobiDB-lite"/>
    </source>
</evidence>
<feature type="compositionally biased region" description="Polar residues" evidence="1">
    <location>
        <begin position="56"/>
        <end position="66"/>
    </location>
</feature>
<feature type="compositionally biased region" description="Basic and acidic residues" evidence="1">
    <location>
        <begin position="67"/>
        <end position="79"/>
    </location>
</feature>
<evidence type="ECO:0000313" key="2">
    <source>
        <dbReference type="EMBL" id="TVU35376.1"/>
    </source>
</evidence>
<feature type="non-terminal residue" evidence="2">
    <location>
        <position position="1"/>
    </location>
</feature>
<reference evidence="2 3" key="1">
    <citation type="journal article" date="2019" name="Sci. Rep.">
        <title>A high-quality genome of Eragrostis curvula grass provides insights into Poaceae evolution and supports new strategies to enhance forage quality.</title>
        <authorList>
            <person name="Carballo J."/>
            <person name="Santos B.A.C.M."/>
            <person name="Zappacosta D."/>
            <person name="Garbus I."/>
            <person name="Selva J.P."/>
            <person name="Gallo C.A."/>
            <person name="Diaz A."/>
            <person name="Albertini E."/>
            <person name="Caccamo M."/>
            <person name="Echenique V."/>
        </authorList>
    </citation>
    <scope>NUCLEOTIDE SEQUENCE [LARGE SCALE GENOMIC DNA]</scope>
    <source>
        <strain evidence="3">cv. Victoria</strain>
        <tissue evidence="2">Leaf</tissue>
    </source>
</reference>
<dbReference type="Proteomes" id="UP000324897">
    <property type="component" value="Unassembled WGS sequence"/>
</dbReference>
<name>A0A5J9VIN6_9POAL</name>
<feature type="region of interest" description="Disordered" evidence="1">
    <location>
        <begin position="1"/>
        <end position="84"/>
    </location>
</feature>
<proteinExistence type="predicted"/>
<dbReference type="AlphaFoldDB" id="A0A5J9VIN6"/>
<feature type="compositionally biased region" description="Basic and acidic residues" evidence="1">
    <location>
        <begin position="27"/>
        <end position="40"/>
    </location>
</feature>
<dbReference type="PANTHER" id="PTHR34480">
    <property type="entry name" value="OS01G0967800 PROTEIN-RELATED"/>
    <property type="match status" value="1"/>
</dbReference>
<dbReference type="Gramene" id="TVU35376">
    <property type="protein sequence ID" value="TVU35376"/>
    <property type="gene ID" value="EJB05_17263"/>
</dbReference>
<evidence type="ECO:0000313" key="3">
    <source>
        <dbReference type="Proteomes" id="UP000324897"/>
    </source>
</evidence>
<keyword evidence="3" id="KW-1185">Reference proteome</keyword>
<gene>
    <name evidence="2" type="ORF">EJB05_17263</name>
</gene>
<dbReference type="EMBL" id="RWGY01000009">
    <property type="protein sequence ID" value="TVU35376.1"/>
    <property type="molecule type" value="Genomic_DNA"/>
</dbReference>
<protein>
    <submittedName>
        <fullName evidence="2">Uncharacterized protein</fullName>
    </submittedName>
</protein>
<dbReference type="PANTHER" id="PTHR34480:SF11">
    <property type="entry name" value="OS05G0173500 PROTEIN"/>
    <property type="match status" value="1"/>
</dbReference>
<comment type="caution">
    <text evidence="2">The sequence shown here is derived from an EMBL/GenBank/DDBJ whole genome shotgun (WGS) entry which is preliminary data.</text>
</comment>
<organism evidence="2 3">
    <name type="scientific">Eragrostis curvula</name>
    <name type="common">weeping love grass</name>
    <dbReference type="NCBI Taxonomy" id="38414"/>
    <lineage>
        <taxon>Eukaryota</taxon>
        <taxon>Viridiplantae</taxon>
        <taxon>Streptophyta</taxon>
        <taxon>Embryophyta</taxon>
        <taxon>Tracheophyta</taxon>
        <taxon>Spermatophyta</taxon>
        <taxon>Magnoliopsida</taxon>
        <taxon>Liliopsida</taxon>
        <taxon>Poales</taxon>
        <taxon>Poaceae</taxon>
        <taxon>PACMAD clade</taxon>
        <taxon>Chloridoideae</taxon>
        <taxon>Eragrostideae</taxon>
        <taxon>Eragrostidinae</taxon>
        <taxon>Eragrostis</taxon>
    </lineage>
</organism>
<sequence>MNHRRFDLSRDDDSSSRGSGEASTAADVKEKSTEAAKKSSDVVTSSTLLSLETEPDNQSPPRSVDNNAEKLEVVDHEQGPDEIEGLDWDDTKLVEEIDTYLDQFTYDLPPKDDEDFWYYNGEEQLQGIKQKLALHRINGHRASQGAKLQELMKDADLMEYYPPKVLKDEGYYKHYEQHFEWYFDPEYSENAGFQDYQRMVRDDGHYLEYNYYSETLCTHEGDQEFVDIYEKLSSETKWIVNFLEVERSEWKRYKCIWKRVTKDKMDFVEALEQLYNLDVGAMCRFDIKCELGYIPGSGVLKYNYETYLADINEEVKEDEARSMIIEAVKTFVPKRKTYYDYAKTKLDIAREIGMILPK</sequence>
<dbReference type="OrthoDB" id="692695at2759"/>
<feature type="compositionally biased region" description="Basic and acidic residues" evidence="1">
    <location>
        <begin position="1"/>
        <end position="15"/>
    </location>
</feature>